<evidence type="ECO:0000256" key="5">
    <source>
        <dbReference type="ARBA" id="ARBA00022840"/>
    </source>
</evidence>
<dbReference type="InterPro" id="IPR014018">
    <property type="entry name" value="SecA_motor_DEAD"/>
</dbReference>
<dbReference type="GO" id="GO:0005524">
    <property type="term" value="F:ATP binding"/>
    <property type="evidence" value="ECO:0007669"/>
    <property type="project" value="UniProtKB-UniRule"/>
</dbReference>
<evidence type="ECO:0000256" key="2">
    <source>
        <dbReference type="ARBA" id="ARBA00007650"/>
    </source>
</evidence>
<dbReference type="Gene3D" id="3.90.1440.10">
    <property type="entry name" value="SecA, preprotein cross-linking domain"/>
    <property type="match status" value="1"/>
</dbReference>
<dbReference type="NCBIfam" id="NF009538">
    <property type="entry name" value="PRK12904.1"/>
    <property type="match status" value="1"/>
</dbReference>
<dbReference type="GO" id="GO:0065002">
    <property type="term" value="P:intracellular protein transmembrane transport"/>
    <property type="evidence" value="ECO:0007669"/>
    <property type="project" value="UniProtKB-UniRule"/>
</dbReference>
<dbReference type="InterPro" id="IPR036266">
    <property type="entry name" value="SecA_Wing/Scaffold_sf"/>
</dbReference>
<dbReference type="SUPFAM" id="SSF81767">
    <property type="entry name" value="Pre-protein crosslinking domain of SecA"/>
    <property type="match status" value="1"/>
</dbReference>
<keyword evidence="14" id="KW-0934">Plastid</keyword>
<dbReference type="InterPro" id="IPR036670">
    <property type="entry name" value="SecA_X-link_sf"/>
</dbReference>
<dbReference type="GO" id="GO:0005737">
    <property type="term" value="C:cytoplasm"/>
    <property type="evidence" value="ECO:0007669"/>
    <property type="project" value="UniProtKB-SubCell"/>
</dbReference>
<feature type="binding site" evidence="10">
    <location>
        <position position="80"/>
    </location>
    <ligand>
        <name>ATP</name>
        <dbReference type="ChEBI" id="CHEBI:30616"/>
    </ligand>
</feature>
<reference evidence="14" key="2">
    <citation type="submission" date="2019-04" db="EMBL/GenBank/DDBJ databases">
        <authorList>
            <person name="Pasella M."/>
        </authorList>
    </citation>
    <scope>NUCLEOTIDE SEQUENCE</scope>
    <source>
        <strain evidence="14">PD2951</strain>
    </source>
</reference>
<dbReference type="SUPFAM" id="SSF81886">
    <property type="entry name" value="Helical scaffold and wing domains of SecA"/>
    <property type="match status" value="1"/>
</dbReference>
<feature type="domain" description="Helicase ATP-binding" evidence="12">
    <location>
        <begin position="82"/>
        <end position="240"/>
    </location>
</feature>
<dbReference type="GO" id="GO:0008564">
    <property type="term" value="F:protein-exporting ATPase activity"/>
    <property type="evidence" value="ECO:0007669"/>
    <property type="project" value="UniProtKB-EC"/>
</dbReference>
<dbReference type="InterPro" id="IPR044722">
    <property type="entry name" value="SecA_SF2_C"/>
</dbReference>
<evidence type="ECO:0000256" key="3">
    <source>
        <dbReference type="ARBA" id="ARBA00022448"/>
    </source>
</evidence>
<keyword evidence="3 10" id="KW-0813">Transport</keyword>
<evidence type="ECO:0000313" key="14">
    <source>
        <dbReference type="EMBL" id="QCI08455.1"/>
    </source>
</evidence>
<keyword evidence="6 10" id="KW-0653">Protein transport</keyword>
<dbReference type="Gene3D" id="1.10.3060.10">
    <property type="entry name" value="Helical scaffold and wing domains of SecA"/>
    <property type="match status" value="1"/>
</dbReference>
<feature type="binding site" evidence="10">
    <location>
        <position position="488"/>
    </location>
    <ligand>
        <name>ATP</name>
        <dbReference type="ChEBI" id="CHEBI:30616"/>
    </ligand>
</feature>
<keyword evidence="4 10" id="KW-0547">Nucleotide-binding</keyword>
<evidence type="ECO:0000256" key="10">
    <source>
        <dbReference type="HAMAP-Rule" id="MF_01382"/>
    </source>
</evidence>
<keyword evidence="5 10" id="KW-0067">ATP-binding</keyword>
<evidence type="ECO:0000256" key="8">
    <source>
        <dbReference type="ARBA" id="ARBA00023010"/>
    </source>
</evidence>
<dbReference type="SUPFAM" id="SSF52540">
    <property type="entry name" value="P-loop containing nucleoside triphosphate hydrolases"/>
    <property type="match status" value="2"/>
</dbReference>
<dbReference type="PANTHER" id="PTHR30612">
    <property type="entry name" value="SECA INNER MEMBRANE COMPONENT OF SEC PROTEIN SECRETION SYSTEM"/>
    <property type="match status" value="1"/>
</dbReference>
<evidence type="ECO:0000256" key="4">
    <source>
        <dbReference type="ARBA" id="ARBA00022741"/>
    </source>
</evidence>
<dbReference type="InterPro" id="IPR011115">
    <property type="entry name" value="SecA_DEAD"/>
</dbReference>
<dbReference type="PROSITE" id="PS51196">
    <property type="entry name" value="SECA_MOTOR_DEAD"/>
    <property type="match status" value="1"/>
</dbReference>
<keyword evidence="8 10" id="KW-0811">Translocation</keyword>
<dbReference type="InterPro" id="IPR011130">
    <property type="entry name" value="SecA_preprotein_X-link_dom"/>
</dbReference>
<dbReference type="SMART" id="SM00957">
    <property type="entry name" value="SecA_DEAD"/>
    <property type="match status" value="1"/>
</dbReference>
<organism evidence="14">
    <name type="scientific">Spermothamnion repens</name>
    <dbReference type="NCBI Taxonomy" id="31383"/>
    <lineage>
        <taxon>Eukaryota</taxon>
        <taxon>Rhodophyta</taxon>
        <taxon>Florideophyceae</taxon>
        <taxon>Rhodymeniophycidae</taxon>
        <taxon>Ceramiales</taxon>
        <taxon>Ceramiaceae</taxon>
        <taxon>Spermothamnion</taxon>
    </lineage>
</organism>
<name>A0A4D6X431_9FLOR</name>
<comment type="function">
    <text evidence="10">Part of the Sec protein translocase complex. Interacts with the SecYEG preprotein conducting channel. Has a central role in coupling the hydrolysis of ATP to the transfer of proteins into and across the cell membrane, serving as an ATP-driven molecular motor driving the stepwise translocation of polypeptide chains across the membrane.</text>
</comment>
<reference evidence="14" key="1">
    <citation type="journal article" date="2019" name="Mol. Phylogenet. Evol.">
        <title>Morphological evolution and classification of the red algal order Ceramiales inferred using plastid phylogenomics.</title>
        <authorList>
            <person name="Diaz-Tapia P."/>
            <person name="Pasella M.M."/>
            <person name="Verbruggen H."/>
            <person name="Maggs C.A."/>
        </authorList>
    </citation>
    <scope>NUCLEOTIDE SEQUENCE</scope>
    <source>
        <strain evidence="14">PD2951</strain>
    </source>
</reference>
<evidence type="ECO:0000256" key="9">
    <source>
        <dbReference type="ARBA" id="ARBA00023136"/>
    </source>
</evidence>
<dbReference type="EC" id="7.4.2.8" evidence="10"/>
<dbReference type="GO" id="GO:0017038">
    <property type="term" value="P:protein import"/>
    <property type="evidence" value="ECO:0007669"/>
    <property type="project" value="InterPro"/>
</dbReference>
<evidence type="ECO:0000256" key="11">
    <source>
        <dbReference type="RuleBase" id="RU003874"/>
    </source>
</evidence>
<dbReference type="Pfam" id="PF21090">
    <property type="entry name" value="P-loop_SecA"/>
    <property type="match status" value="1"/>
</dbReference>
<dbReference type="AlphaFoldDB" id="A0A4D6X431"/>
<dbReference type="NCBIfam" id="TIGR00963">
    <property type="entry name" value="secA"/>
    <property type="match status" value="1"/>
</dbReference>
<evidence type="ECO:0000259" key="13">
    <source>
        <dbReference type="PROSITE" id="PS51196"/>
    </source>
</evidence>
<keyword evidence="7 10" id="KW-1278">Translocase</keyword>
<protein>
    <recommendedName>
        <fullName evidence="10 11">Protein translocase subunit SecA</fullName>
        <ecNumber evidence="10">7.4.2.8</ecNumber>
    </recommendedName>
</protein>
<dbReference type="GO" id="GO:0006605">
    <property type="term" value="P:protein targeting"/>
    <property type="evidence" value="ECO:0007669"/>
    <property type="project" value="UniProtKB-UniRule"/>
</dbReference>
<dbReference type="InterPro" id="IPR000185">
    <property type="entry name" value="SecA"/>
</dbReference>
<dbReference type="GO" id="GO:0005886">
    <property type="term" value="C:plasma membrane"/>
    <property type="evidence" value="ECO:0007669"/>
    <property type="project" value="UniProtKB-SubCell"/>
</dbReference>
<dbReference type="CDD" id="cd18803">
    <property type="entry name" value="SF2_C_secA"/>
    <property type="match status" value="1"/>
</dbReference>
<feature type="binding site" evidence="10">
    <location>
        <begin position="98"/>
        <end position="102"/>
    </location>
    <ligand>
        <name>ATP</name>
        <dbReference type="ChEBI" id="CHEBI:30616"/>
    </ligand>
</feature>
<dbReference type="EMBL" id="MK814735">
    <property type="protein sequence ID" value="QCI08455.1"/>
    <property type="molecule type" value="Genomic_DNA"/>
</dbReference>
<feature type="domain" description="SecA family profile" evidence="13">
    <location>
        <begin position="1"/>
        <end position="661"/>
    </location>
</feature>
<dbReference type="PRINTS" id="PR00906">
    <property type="entry name" value="SECA"/>
</dbReference>
<keyword evidence="9 10" id="KW-0472">Membrane</keyword>
<dbReference type="Pfam" id="PF07516">
    <property type="entry name" value="SecA_SW"/>
    <property type="match status" value="1"/>
</dbReference>
<evidence type="ECO:0000259" key="12">
    <source>
        <dbReference type="PROSITE" id="PS51192"/>
    </source>
</evidence>
<dbReference type="FunFam" id="3.90.1440.10:FF:000003">
    <property type="entry name" value="Preprotein translocase SecA subunit"/>
    <property type="match status" value="1"/>
</dbReference>
<dbReference type="Pfam" id="PF01043">
    <property type="entry name" value="SecA_PP_bind"/>
    <property type="match status" value="1"/>
</dbReference>
<gene>
    <name evidence="10 14" type="primary">secA</name>
</gene>
<evidence type="ECO:0000256" key="1">
    <source>
        <dbReference type="ARBA" id="ARBA00004170"/>
    </source>
</evidence>
<geneLocation type="plastid" evidence="14"/>
<evidence type="ECO:0000256" key="6">
    <source>
        <dbReference type="ARBA" id="ARBA00022927"/>
    </source>
</evidence>
<proteinExistence type="inferred from homology"/>
<dbReference type="CDD" id="cd17928">
    <property type="entry name" value="DEXDc_SecA"/>
    <property type="match status" value="1"/>
</dbReference>
<comment type="catalytic activity">
    <reaction evidence="10">
        <text>ATP + H2O + cellular proteinSide 1 = ADP + phosphate + cellular proteinSide 2.</text>
        <dbReference type="EC" id="7.4.2.8"/>
    </reaction>
</comment>
<dbReference type="SMART" id="SM00958">
    <property type="entry name" value="SecA_PP_bind"/>
    <property type="match status" value="1"/>
</dbReference>
<dbReference type="Gene3D" id="3.40.50.300">
    <property type="entry name" value="P-loop containing nucleotide triphosphate hydrolases"/>
    <property type="match status" value="2"/>
</dbReference>
<comment type="subunit">
    <text evidence="10">Monomer and homodimer. Part of the essential Sec protein translocation apparatus which comprises SecA, SecYEG and auxiliary proteins SecDF. Other proteins may also be involved.</text>
</comment>
<evidence type="ECO:0000256" key="7">
    <source>
        <dbReference type="ARBA" id="ARBA00022967"/>
    </source>
</evidence>
<accession>A0A4D6X431</accession>
<dbReference type="InterPro" id="IPR014001">
    <property type="entry name" value="Helicase_ATP-bd"/>
</dbReference>
<keyword evidence="10" id="KW-1003">Cell membrane</keyword>
<dbReference type="HAMAP" id="MF_01382">
    <property type="entry name" value="SecA"/>
    <property type="match status" value="1"/>
</dbReference>
<dbReference type="PANTHER" id="PTHR30612:SF0">
    <property type="entry name" value="CHLOROPLAST PROTEIN-TRANSPORTING ATPASE"/>
    <property type="match status" value="1"/>
</dbReference>
<dbReference type="InterPro" id="IPR011116">
    <property type="entry name" value="SecA_Wing/Scaffold"/>
</dbReference>
<comment type="similarity">
    <text evidence="2 10 11">Belongs to the SecA family.</text>
</comment>
<comment type="subcellular location">
    <subcellularLocation>
        <location evidence="10">Cell membrane</location>
        <topology evidence="10">Peripheral membrane protein</topology>
        <orientation evidence="10">Cytoplasmic side</orientation>
    </subcellularLocation>
    <subcellularLocation>
        <location evidence="10">Cytoplasm</location>
    </subcellularLocation>
    <subcellularLocation>
        <location evidence="1">Membrane</location>
        <topology evidence="1">Peripheral membrane protein</topology>
    </subcellularLocation>
    <text evidence="10">Distribution is 50-50.</text>
</comment>
<dbReference type="InterPro" id="IPR027417">
    <property type="entry name" value="P-loop_NTPase"/>
</dbReference>
<dbReference type="Pfam" id="PF07517">
    <property type="entry name" value="SecA_DEAD"/>
    <property type="match status" value="1"/>
</dbReference>
<sequence length="875" mass="102517">MFNFLLKNPLRKYQKTVQEINNVFITLKSYSNIELKSITQNLKKQISNKHELLDNLLIEAFATSKEAIRRSIDITLFDVQIIGSIVLHKGSIAEMKTGEGKTLVAILPAYLNSINGQGVHIVTVNDYLAERDANMAKQIFTYLDINIGLITQQTNYVERKKQYAMDITYITNSELGFDYLKDNMAIDTEDIIQKDFNYAIIDEVDSILIDEARTPLIISGQADINESKYIKSEEVSQTLMKNKHYEIDEKNKNVILTEDGIKLCENLLNINNLYNINNPWIKYILNSIKAKEIFLRDKDYIVKNRQIIIVDEFTGRLMDGRRWSDGLHQAIEAKEQVQIEPENRTLASITYQNLFLLYNKISGMTGTAKTEELELYKIYKLNVIEIPTNQKCQRKDLPDLVYKSEYNKWQAIANECFDMYKIGRPTLIGTTSIEKSELLAQMLDKLEVPYNLLNAKPDNIAREAEIITQAGQKYAITISTNMAGRGTDIIIGGNPKTISRIHLQKCLAKTDNLYQQNEYTTSNIFKLINELNKKNIQNIAKYKNIDEYIDYIITNGNTEKLRDQEHEIFIIYEQLVKEYSIIFSKEKEKVIKLGGLYVIGTERHESRRIDNQLRGRSGRQGDKGTSRFFLSLQDNLFRIFGGKKIQELMTTLKIEDNIPIESLILSKSLNSAQKKVEAYFYDVRKQLFEYDEVINSQRQAIYKERRRILKSYFTRDCILEYGENTIDEMLNNYTTETQAHIKKQILYKIIQLLNLTTNFNKNKMDTMRIYDLRKFFHEQLRITYDLRESYLEQLRPGLIRQLEKYYLLQQIDKAWQEHLEKMTLLKEYIGWRSYGQQDPLIEYKNEAFNLFTNMVTYIRHSVIYLTMRSRLIINE</sequence>
<keyword evidence="10" id="KW-0963">Cytoplasm</keyword>
<dbReference type="PROSITE" id="PS51192">
    <property type="entry name" value="HELICASE_ATP_BIND_1"/>
    <property type="match status" value="1"/>
</dbReference>